<accession>A0ABP5KA04</accession>
<evidence type="ECO:0000256" key="2">
    <source>
        <dbReference type="ARBA" id="ARBA00022723"/>
    </source>
</evidence>
<protein>
    <recommendedName>
        <fullName evidence="5">4-hydroxy-3-methylbut-2-enyl diphosphate reductase</fullName>
        <shortName evidence="5">HMBPP reductase</shortName>
        <ecNumber evidence="5">1.17.7.4</ecNumber>
    </recommendedName>
</protein>
<comment type="function">
    <text evidence="5">Catalyzes the conversion of 1-hydroxy-2-methyl-2-(E)-butenyl 4-diphosphate (HMBPP) into a mixture of isopentenyl diphosphate (IPP) and dimethylallyl diphosphate (DMAPP). Acts in the terminal step of the DOXP/MEP pathway for isoprenoid precursor biosynthesis.</text>
</comment>
<keyword evidence="5" id="KW-0560">Oxidoreductase</keyword>
<dbReference type="Gene3D" id="3.40.50.11270">
    <property type="match status" value="1"/>
</dbReference>
<feature type="binding site" evidence="5">
    <location>
        <position position="317"/>
    </location>
    <ligand>
        <name>(2E)-4-hydroxy-3-methylbut-2-enyl diphosphate</name>
        <dbReference type="ChEBI" id="CHEBI:128753"/>
    </ligand>
</feature>
<comment type="similarity">
    <text evidence="5">Belongs to the IspH family.</text>
</comment>
<keyword evidence="2 5" id="KW-0479">Metal-binding</keyword>
<feature type="binding site" evidence="5">
    <location>
        <position position="316"/>
    </location>
    <ligand>
        <name>isopentenyl diphosphate</name>
        <dbReference type="ChEBI" id="CHEBI:128769"/>
    </ligand>
</feature>
<dbReference type="EMBL" id="BAAAPF010000110">
    <property type="protein sequence ID" value="GAA2127953.1"/>
    <property type="molecule type" value="Genomic_DNA"/>
</dbReference>
<keyword evidence="7" id="KW-1185">Reference proteome</keyword>
<feature type="binding site" evidence="5">
    <location>
        <position position="168"/>
    </location>
    <ligand>
        <name>isopentenyl diphosphate</name>
        <dbReference type="ChEBI" id="CHEBI:128769"/>
    </ligand>
</feature>
<dbReference type="Gene3D" id="3.40.1010.20">
    <property type="entry name" value="4-hydroxy-3-methylbut-2-enyl diphosphate reductase, catalytic domain"/>
    <property type="match status" value="2"/>
</dbReference>
<keyword evidence="4 5" id="KW-0411">Iron-sulfur</keyword>
<keyword evidence="5" id="KW-0414">Isoprene biosynthesis</keyword>
<comment type="pathway">
    <text evidence="5">Isoprenoid biosynthesis; isopentenyl diphosphate biosynthesis via DXP pathway; isopentenyl diphosphate from 1-deoxy-D-xylulose 5-phosphate: step 6/6.</text>
</comment>
<comment type="catalytic activity">
    <reaction evidence="5">
        <text>isopentenyl diphosphate + 2 oxidized [2Fe-2S]-[ferredoxin] + H2O = (2E)-4-hydroxy-3-methylbut-2-enyl diphosphate + 2 reduced [2Fe-2S]-[ferredoxin] + 2 H(+)</text>
        <dbReference type="Rhea" id="RHEA:24488"/>
        <dbReference type="Rhea" id="RHEA-COMP:10000"/>
        <dbReference type="Rhea" id="RHEA-COMP:10001"/>
        <dbReference type="ChEBI" id="CHEBI:15377"/>
        <dbReference type="ChEBI" id="CHEBI:15378"/>
        <dbReference type="ChEBI" id="CHEBI:33737"/>
        <dbReference type="ChEBI" id="CHEBI:33738"/>
        <dbReference type="ChEBI" id="CHEBI:128753"/>
        <dbReference type="ChEBI" id="CHEBI:128769"/>
        <dbReference type="EC" id="1.17.7.4"/>
    </reaction>
</comment>
<feature type="binding site" evidence="5">
    <location>
        <position position="317"/>
    </location>
    <ligand>
        <name>isopentenyl diphosphate</name>
        <dbReference type="ChEBI" id="CHEBI:128769"/>
    </ligand>
</feature>
<evidence type="ECO:0000313" key="7">
    <source>
        <dbReference type="Proteomes" id="UP001500443"/>
    </source>
</evidence>
<sequence length="417" mass="44088">MKTTPAPGRRDSWVICPSTHSAPSRSIQPPIFRETTPTGMGVSAVFTAMAPSLAAGYDTRAAPAGGTFAAAPSCPGGGVPYHGPMTASSTPQPARRVLLAAPRGYCAGVDRAVIAVEQALEQYGAPVYVRHEIVHNKYVVKMLERKGAVFVEETAEVPPGNIVIFSAHGVAPVVHEEAKQGRLAAVDATCPLVTKVHKEAVRFAKDDFDILLIGHEGHEEVVGTSGQAPEHVHLVDGPEGAEQVEVRDPEKVVWLSQTTLSVDETMETVDRLKSRFPNLLDPPSDDICYATQNRQVAVKQVGAESDLVLVVGSQNSSNSQRLVEVALDAGAAASYLVDGAEEIDETWLDGVATVGVTSGASVPEVLVDGVLEWLAERGYADVDLVQPVDERVTFSLPKELRRDLRAEAAALGAGGAG</sequence>
<gene>
    <name evidence="5" type="primary">ispH</name>
    <name evidence="6" type="ORF">GCM10009802_34930</name>
</gene>
<name>A0ABP5KA04_9ACTN</name>
<feature type="binding site" evidence="5">
    <location>
        <position position="168"/>
    </location>
    <ligand>
        <name>dimethylallyl diphosphate</name>
        <dbReference type="ChEBI" id="CHEBI:57623"/>
    </ligand>
</feature>
<comment type="cofactor">
    <cofactor evidence="5">
        <name>[4Fe-4S] cluster</name>
        <dbReference type="ChEBI" id="CHEBI:49883"/>
    </cofactor>
    <text evidence="5">Binds 1 [4Fe-4S] cluster per subunit.</text>
</comment>
<feature type="binding site" evidence="5">
    <location>
        <position position="135"/>
    </location>
    <ligand>
        <name>(2E)-4-hydroxy-3-methylbut-2-enyl diphosphate</name>
        <dbReference type="ChEBI" id="CHEBI:128753"/>
    </ligand>
</feature>
<feature type="binding site" evidence="5">
    <location>
        <position position="318"/>
    </location>
    <ligand>
        <name>isopentenyl diphosphate</name>
        <dbReference type="ChEBI" id="CHEBI:128769"/>
    </ligand>
</feature>
<feature type="binding site" evidence="5">
    <location>
        <position position="106"/>
    </location>
    <ligand>
        <name>[4Fe-4S] cluster</name>
        <dbReference type="ChEBI" id="CHEBI:49883"/>
    </ligand>
</feature>
<feature type="binding site" evidence="5">
    <location>
        <position position="317"/>
    </location>
    <ligand>
        <name>dimethylallyl diphosphate</name>
        <dbReference type="ChEBI" id="CHEBI:57623"/>
    </ligand>
</feature>
<organism evidence="6 7">
    <name type="scientific">Streptomyces synnematoformans</name>
    <dbReference type="NCBI Taxonomy" id="415721"/>
    <lineage>
        <taxon>Bacteria</taxon>
        <taxon>Bacillati</taxon>
        <taxon>Actinomycetota</taxon>
        <taxon>Actinomycetes</taxon>
        <taxon>Kitasatosporales</taxon>
        <taxon>Streptomycetaceae</taxon>
        <taxon>Streptomyces</taxon>
    </lineage>
</organism>
<feature type="active site" description="Proton donor" evidence="5">
    <location>
        <position position="220"/>
    </location>
</feature>
<feature type="binding site" evidence="5">
    <location>
        <position position="361"/>
    </location>
    <ligand>
        <name>dimethylallyl diphosphate</name>
        <dbReference type="ChEBI" id="CHEBI:57623"/>
    </ligand>
</feature>
<comment type="caution">
    <text evidence="6">The sequence shown here is derived from an EMBL/GenBank/DDBJ whole genome shotgun (WGS) entry which is preliminary data.</text>
</comment>
<feature type="binding site" evidence="5">
    <location>
        <position position="361"/>
    </location>
    <ligand>
        <name>isopentenyl diphosphate</name>
        <dbReference type="ChEBI" id="CHEBI:128769"/>
    </ligand>
</feature>
<feature type="binding site" evidence="5">
    <location>
        <position position="361"/>
    </location>
    <ligand>
        <name>(2E)-4-hydroxy-3-methylbut-2-enyl diphosphate</name>
        <dbReference type="ChEBI" id="CHEBI:128753"/>
    </ligand>
</feature>
<feature type="binding site" evidence="5">
    <location>
        <position position="218"/>
    </location>
    <ligand>
        <name>isopentenyl diphosphate</name>
        <dbReference type="ChEBI" id="CHEBI:128769"/>
    </ligand>
</feature>
<comment type="catalytic activity">
    <reaction evidence="5">
        <text>dimethylallyl diphosphate + 2 oxidized [2Fe-2S]-[ferredoxin] + H2O = (2E)-4-hydroxy-3-methylbut-2-enyl diphosphate + 2 reduced [2Fe-2S]-[ferredoxin] + 2 H(+)</text>
        <dbReference type="Rhea" id="RHEA:24825"/>
        <dbReference type="Rhea" id="RHEA-COMP:10000"/>
        <dbReference type="Rhea" id="RHEA-COMP:10001"/>
        <dbReference type="ChEBI" id="CHEBI:15377"/>
        <dbReference type="ChEBI" id="CHEBI:15378"/>
        <dbReference type="ChEBI" id="CHEBI:33737"/>
        <dbReference type="ChEBI" id="CHEBI:33738"/>
        <dbReference type="ChEBI" id="CHEBI:57623"/>
        <dbReference type="ChEBI" id="CHEBI:128753"/>
        <dbReference type="EC" id="1.17.7.4"/>
    </reaction>
</comment>
<evidence type="ECO:0000256" key="1">
    <source>
        <dbReference type="ARBA" id="ARBA00022485"/>
    </source>
</evidence>
<feature type="binding site" evidence="5">
    <location>
        <position position="316"/>
    </location>
    <ligand>
        <name>dimethylallyl diphosphate</name>
        <dbReference type="ChEBI" id="CHEBI:57623"/>
    </ligand>
</feature>
<feature type="binding site" evidence="5">
    <location>
        <position position="258"/>
    </location>
    <ligand>
        <name>(2E)-4-hydroxy-3-methylbut-2-enyl diphosphate</name>
        <dbReference type="ChEBI" id="CHEBI:128753"/>
    </ligand>
</feature>
<evidence type="ECO:0000256" key="5">
    <source>
        <dbReference type="HAMAP-Rule" id="MF_00191"/>
    </source>
</evidence>
<feature type="binding site" evidence="5">
    <location>
        <position position="218"/>
    </location>
    <ligand>
        <name>(2E)-4-hydroxy-3-methylbut-2-enyl diphosphate</name>
        <dbReference type="ChEBI" id="CHEBI:128753"/>
    </ligand>
</feature>
<evidence type="ECO:0000313" key="6">
    <source>
        <dbReference type="EMBL" id="GAA2127953.1"/>
    </source>
</evidence>
<feature type="binding site" evidence="5">
    <location>
        <position position="190"/>
    </location>
    <ligand>
        <name>[4Fe-4S] cluster</name>
        <dbReference type="ChEBI" id="CHEBI:49883"/>
    </ligand>
</feature>
<reference evidence="7" key="1">
    <citation type="journal article" date="2019" name="Int. J. Syst. Evol. Microbiol.">
        <title>The Global Catalogue of Microorganisms (GCM) 10K type strain sequencing project: providing services to taxonomists for standard genome sequencing and annotation.</title>
        <authorList>
            <consortium name="The Broad Institute Genomics Platform"/>
            <consortium name="The Broad Institute Genome Sequencing Center for Infectious Disease"/>
            <person name="Wu L."/>
            <person name="Ma J."/>
        </authorList>
    </citation>
    <scope>NUCLEOTIDE SEQUENCE [LARGE SCALE GENOMIC DNA]</scope>
    <source>
        <strain evidence="7">JCM 15481</strain>
    </source>
</reference>
<dbReference type="Proteomes" id="UP001500443">
    <property type="component" value="Unassembled WGS sequence"/>
</dbReference>
<evidence type="ECO:0000256" key="3">
    <source>
        <dbReference type="ARBA" id="ARBA00023004"/>
    </source>
</evidence>
<dbReference type="HAMAP" id="MF_00191">
    <property type="entry name" value="IspH"/>
    <property type="match status" value="1"/>
</dbReference>
<proteinExistence type="inferred from homology"/>
<dbReference type="NCBIfam" id="TIGR00216">
    <property type="entry name" value="ispH_lytB"/>
    <property type="match status" value="1"/>
</dbReference>
<dbReference type="Pfam" id="PF02401">
    <property type="entry name" value="LYTB"/>
    <property type="match status" value="1"/>
</dbReference>
<feature type="binding site" evidence="5">
    <location>
        <position position="318"/>
    </location>
    <ligand>
        <name>(2E)-4-hydroxy-3-methylbut-2-enyl diphosphate</name>
        <dbReference type="ChEBI" id="CHEBI:128753"/>
    </ligand>
</feature>
<comment type="pathway">
    <text evidence="5">Isoprenoid biosynthesis; dimethylallyl diphosphate biosynthesis; dimethylallyl diphosphate from (2E)-4-hydroxy-3-methylbutenyl diphosphate: step 1/1.</text>
</comment>
<feature type="binding site" evidence="5">
    <location>
        <position position="288"/>
    </location>
    <ligand>
        <name>[4Fe-4S] cluster</name>
        <dbReference type="ChEBI" id="CHEBI:49883"/>
    </ligand>
</feature>
<dbReference type="PANTHER" id="PTHR30426:SF0">
    <property type="entry name" value="4-HYDROXY-3-METHYLBUT-2-ENYL DIPHOSPHATE REDUCTASE"/>
    <property type="match status" value="1"/>
</dbReference>
<feature type="binding site" evidence="5">
    <location>
        <position position="218"/>
    </location>
    <ligand>
        <name>dimethylallyl diphosphate</name>
        <dbReference type="ChEBI" id="CHEBI:57623"/>
    </ligand>
</feature>
<dbReference type="InterPro" id="IPR003451">
    <property type="entry name" value="LytB/IspH"/>
</dbReference>
<feature type="binding site" evidence="5">
    <location>
        <position position="168"/>
    </location>
    <ligand>
        <name>(2E)-4-hydroxy-3-methylbut-2-enyl diphosphate</name>
        <dbReference type="ChEBI" id="CHEBI:128753"/>
    </ligand>
</feature>
<dbReference type="NCBIfam" id="NF002189">
    <property type="entry name" value="PRK01045.1-3"/>
    <property type="match status" value="1"/>
</dbReference>
<feature type="binding site" evidence="5">
    <location>
        <position position="135"/>
    </location>
    <ligand>
        <name>isopentenyl diphosphate</name>
        <dbReference type="ChEBI" id="CHEBI:128769"/>
    </ligand>
</feature>
<dbReference type="CDD" id="cd13944">
    <property type="entry name" value="lytB_ispH"/>
    <property type="match status" value="1"/>
</dbReference>
<dbReference type="EC" id="1.17.7.4" evidence="5"/>
<evidence type="ECO:0000256" key="4">
    <source>
        <dbReference type="ARBA" id="ARBA00023014"/>
    </source>
</evidence>
<feature type="binding site" evidence="5">
    <location>
        <position position="316"/>
    </location>
    <ligand>
        <name>(2E)-4-hydroxy-3-methylbut-2-enyl diphosphate</name>
        <dbReference type="ChEBI" id="CHEBI:128753"/>
    </ligand>
</feature>
<feature type="binding site" evidence="5">
    <location>
        <position position="135"/>
    </location>
    <ligand>
        <name>dimethylallyl diphosphate</name>
        <dbReference type="ChEBI" id="CHEBI:57623"/>
    </ligand>
</feature>
<dbReference type="NCBIfam" id="NF002190">
    <property type="entry name" value="PRK01045.1-4"/>
    <property type="match status" value="1"/>
</dbReference>
<keyword evidence="1 5" id="KW-0004">4Fe-4S</keyword>
<feature type="binding site" evidence="5">
    <location>
        <position position="318"/>
    </location>
    <ligand>
        <name>dimethylallyl diphosphate</name>
        <dbReference type="ChEBI" id="CHEBI:57623"/>
    </ligand>
</feature>
<keyword evidence="3 5" id="KW-0408">Iron</keyword>
<dbReference type="PANTHER" id="PTHR30426">
    <property type="entry name" value="4-HYDROXY-3-METHYLBUT-2-ENYL DIPHOSPHATE REDUCTASE"/>
    <property type="match status" value="1"/>
</dbReference>